<evidence type="ECO:0000313" key="4">
    <source>
        <dbReference type="Proteomes" id="UP001139006"/>
    </source>
</evidence>
<name>A0A9X2FHJ1_9LACO</name>
<dbReference type="PANTHER" id="PTHR30383:SF27">
    <property type="entry name" value="SPORE GERMINATION LIPASE LIPC"/>
    <property type="match status" value="1"/>
</dbReference>
<dbReference type="InterPro" id="IPR036514">
    <property type="entry name" value="SGNH_hydro_sf"/>
</dbReference>
<keyword evidence="1" id="KW-0812">Transmembrane</keyword>
<dbReference type="InterPro" id="IPR051532">
    <property type="entry name" value="Ester_Hydrolysis_Enzymes"/>
</dbReference>
<dbReference type="GO" id="GO:0004622">
    <property type="term" value="F:phosphatidylcholine lysophospholipase activity"/>
    <property type="evidence" value="ECO:0007669"/>
    <property type="project" value="TreeGrafter"/>
</dbReference>
<evidence type="ECO:0000256" key="1">
    <source>
        <dbReference type="SAM" id="Phobius"/>
    </source>
</evidence>
<feature type="domain" description="SGNH hydrolase-type esterase" evidence="2">
    <location>
        <begin position="56"/>
        <end position="287"/>
    </location>
</feature>
<sequence>MKKIKEGAIFFTVVVVLIGVFFVAMNIISPQTHQEVDRNKTTQKSKTTIKKIKLVALGDSLTHGVGDTTNRGGYVYLIKQKIQRNYAATVSTYNYGKTGDRSDQIQKRLEASNSMQKNVKTANVITLTVGGNDMMQVLQNNFLLLASNKLSTVMPTAKEKYQQRLTALIKTIRTYNKNSPIFLYSIYNPFYVYFPTLTDLQKYTAQWNEIAKKIAKKNMNIYFVDVNAQLSEGQYLGKSKTQLKTSSKLNLNTTSSTKLEDILSNQKEKNNFLSNTDHFHPNLRGYKYMTQRLFDVMKKHKKTWLKGSD</sequence>
<keyword evidence="4" id="KW-1185">Reference proteome</keyword>
<dbReference type="RefSeq" id="WP_253359126.1">
    <property type="nucleotide sequence ID" value="NZ_JAIULA010000003.1"/>
</dbReference>
<organism evidence="3 4">
    <name type="scientific">Ligilactobacillus ubinensis</name>
    <dbReference type="NCBI Taxonomy" id="2876789"/>
    <lineage>
        <taxon>Bacteria</taxon>
        <taxon>Bacillati</taxon>
        <taxon>Bacillota</taxon>
        <taxon>Bacilli</taxon>
        <taxon>Lactobacillales</taxon>
        <taxon>Lactobacillaceae</taxon>
        <taxon>Ligilactobacillus</taxon>
    </lineage>
</organism>
<protein>
    <submittedName>
        <fullName evidence="3">SGNH/GDSL hydrolase family protein</fullName>
    </submittedName>
</protein>
<keyword evidence="1" id="KW-0472">Membrane</keyword>
<gene>
    <name evidence="3" type="ORF">LB941_02225</name>
</gene>
<keyword evidence="3" id="KW-0378">Hydrolase</keyword>
<comment type="caution">
    <text evidence="3">The sequence shown here is derived from an EMBL/GenBank/DDBJ whole genome shotgun (WGS) entry which is preliminary data.</text>
</comment>
<reference evidence="3 4" key="1">
    <citation type="journal article" date="2023" name="Int. J. Syst. Evol. Microbiol.">
        <title>Ligilactobacillus ubinensis sp. nov., a novel species isolated from the wild ferment of a durian fruit (Durio zibethinus).</title>
        <authorList>
            <person name="Heng Y.C."/>
            <person name="Menon N."/>
            <person name="Chen B."/>
            <person name="Loo B.Z.L."/>
            <person name="Wong G.W.J."/>
            <person name="Lim A.C.H."/>
            <person name="Silvaraju S."/>
            <person name="Kittelmann S."/>
        </authorList>
    </citation>
    <scope>NUCLEOTIDE SEQUENCE [LARGE SCALE GENOMIC DNA]</scope>
    <source>
        <strain evidence="3 4">WILCCON 0076</strain>
    </source>
</reference>
<keyword evidence="1" id="KW-1133">Transmembrane helix</keyword>
<feature type="transmembrane region" description="Helical" evidence="1">
    <location>
        <begin position="7"/>
        <end position="28"/>
    </location>
</feature>
<dbReference type="AlphaFoldDB" id="A0A9X2FHJ1"/>
<dbReference type="InterPro" id="IPR013830">
    <property type="entry name" value="SGNH_hydro"/>
</dbReference>
<dbReference type="CDD" id="cd04506">
    <property type="entry name" value="SGNH_hydrolase_YpmR_like"/>
    <property type="match status" value="1"/>
</dbReference>
<evidence type="ECO:0000259" key="2">
    <source>
        <dbReference type="Pfam" id="PF13472"/>
    </source>
</evidence>
<dbReference type="PANTHER" id="PTHR30383">
    <property type="entry name" value="THIOESTERASE 1/PROTEASE 1/LYSOPHOSPHOLIPASE L1"/>
    <property type="match status" value="1"/>
</dbReference>
<dbReference type="EMBL" id="JAIULA010000003">
    <property type="protein sequence ID" value="MCP0886151.1"/>
    <property type="molecule type" value="Genomic_DNA"/>
</dbReference>
<accession>A0A9X2FHJ1</accession>
<dbReference type="Pfam" id="PF13472">
    <property type="entry name" value="Lipase_GDSL_2"/>
    <property type="match status" value="1"/>
</dbReference>
<evidence type="ECO:0000313" key="3">
    <source>
        <dbReference type="EMBL" id="MCP0886151.1"/>
    </source>
</evidence>
<dbReference type="Gene3D" id="3.40.50.1110">
    <property type="entry name" value="SGNH hydrolase"/>
    <property type="match status" value="1"/>
</dbReference>
<proteinExistence type="predicted"/>
<dbReference type="Proteomes" id="UP001139006">
    <property type="component" value="Unassembled WGS sequence"/>
</dbReference>
<dbReference type="SUPFAM" id="SSF52266">
    <property type="entry name" value="SGNH hydrolase"/>
    <property type="match status" value="1"/>
</dbReference>